<accession>A0A556TXZ8</accession>
<evidence type="ECO:0000313" key="2">
    <source>
        <dbReference type="Proteomes" id="UP000319801"/>
    </source>
</evidence>
<name>A0A556TXZ8_BAGYA</name>
<organism evidence="1 2">
    <name type="scientific">Bagarius yarrelli</name>
    <name type="common">Goonch</name>
    <name type="synonym">Bagrus yarrelli</name>
    <dbReference type="NCBI Taxonomy" id="175774"/>
    <lineage>
        <taxon>Eukaryota</taxon>
        <taxon>Metazoa</taxon>
        <taxon>Chordata</taxon>
        <taxon>Craniata</taxon>
        <taxon>Vertebrata</taxon>
        <taxon>Euteleostomi</taxon>
        <taxon>Actinopterygii</taxon>
        <taxon>Neopterygii</taxon>
        <taxon>Teleostei</taxon>
        <taxon>Ostariophysi</taxon>
        <taxon>Siluriformes</taxon>
        <taxon>Sisoridae</taxon>
        <taxon>Sisorinae</taxon>
        <taxon>Bagarius</taxon>
    </lineage>
</organism>
<keyword evidence="2" id="KW-1185">Reference proteome</keyword>
<evidence type="ECO:0000313" key="1">
    <source>
        <dbReference type="EMBL" id="TSL22032.1"/>
    </source>
</evidence>
<gene>
    <name evidence="1" type="ORF">Baya_6328</name>
</gene>
<reference evidence="1 2" key="1">
    <citation type="journal article" date="2019" name="Genome Biol. Evol.">
        <title>Whole-Genome Sequencing of the Giant Devil Catfish, Bagarius yarrelli.</title>
        <authorList>
            <person name="Jiang W."/>
            <person name="Lv Y."/>
            <person name="Cheng L."/>
            <person name="Yang K."/>
            <person name="Chao B."/>
            <person name="Wang X."/>
            <person name="Li Y."/>
            <person name="Pan X."/>
            <person name="You X."/>
            <person name="Zhang Y."/>
            <person name="Yang J."/>
            <person name="Li J."/>
            <person name="Zhang X."/>
            <person name="Liu S."/>
            <person name="Sun C."/>
            <person name="Yang J."/>
            <person name="Shi Q."/>
        </authorList>
    </citation>
    <scope>NUCLEOTIDE SEQUENCE [LARGE SCALE GENOMIC DNA]</scope>
    <source>
        <strain evidence="1">JWS20170419001</strain>
        <tissue evidence="1">Muscle</tissue>
    </source>
</reference>
<protein>
    <submittedName>
        <fullName evidence="1">Uncharacterized protein</fullName>
    </submittedName>
</protein>
<sequence>MRNAAVKICALNSENARKKMALTDEVKRNTVSVVRSGFVTVLNSAPKALRLCNKALIGLEILRAEKE</sequence>
<dbReference type="AlphaFoldDB" id="A0A556TXZ8"/>
<comment type="caution">
    <text evidence="1">The sequence shown here is derived from an EMBL/GenBank/DDBJ whole genome shotgun (WGS) entry which is preliminary data.</text>
</comment>
<dbReference type="Proteomes" id="UP000319801">
    <property type="component" value="Unassembled WGS sequence"/>
</dbReference>
<proteinExistence type="predicted"/>
<dbReference type="EMBL" id="VCAZ01000028">
    <property type="protein sequence ID" value="TSL22032.1"/>
    <property type="molecule type" value="Genomic_DNA"/>
</dbReference>